<comment type="function">
    <text evidence="11">Required for the insertion and/or proper folding and/or complex formation of integral membrane proteins into the membrane. Involved in integration of membrane proteins that insert both dependently and independently of the Sec translocase complex, as well as at least some lipoproteins. Aids folding of multispanning membrane proteins.</text>
</comment>
<dbReference type="InterPro" id="IPR047196">
    <property type="entry name" value="YidC_ALB_C"/>
</dbReference>
<evidence type="ECO:0000256" key="1">
    <source>
        <dbReference type="ARBA" id="ARBA00004651"/>
    </source>
</evidence>
<evidence type="ECO:0000256" key="15">
    <source>
        <dbReference type="ARBA" id="ARBA00033342"/>
    </source>
</evidence>
<feature type="region of interest" description="Disordered" evidence="17">
    <location>
        <begin position="276"/>
        <end position="357"/>
    </location>
</feature>
<organism evidence="20 21">
    <name type="scientific">Propionimicrobium lymphophilum ACS-093-V-SCH5</name>
    <dbReference type="NCBI Taxonomy" id="883161"/>
    <lineage>
        <taxon>Bacteria</taxon>
        <taxon>Bacillati</taxon>
        <taxon>Actinomycetota</taxon>
        <taxon>Actinomycetes</taxon>
        <taxon>Propionibacteriales</taxon>
        <taxon>Propionibacteriaceae</taxon>
        <taxon>Propionimicrobium</taxon>
    </lineage>
</organism>
<feature type="domain" description="Membrane insertase YidC/Oxa/ALB C-terminal" evidence="19">
    <location>
        <begin position="51"/>
        <end position="265"/>
    </location>
</feature>
<keyword evidence="4" id="KW-0813">Transport</keyword>
<dbReference type="InterPro" id="IPR028055">
    <property type="entry name" value="YidC/Oxa/ALB_C"/>
</dbReference>
<feature type="compositionally biased region" description="Polar residues" evidence="17">
    <location>
        <begin position="313"/>
        <end position="326"/>
    </location>
</feature>
<evidence type="ECO:0000256" key="2">
    <source>
        <dbReference type="ARBA" id="ARBA00010527"/>
    </source>
</evidence>
<evidence type="ECO:0000256" key="9">
    <source>
        <dbReference type="ARBA" id="ARBA00023136"/>
    </source>
</evidence>
<evidence type="ECO:0000256" key="13">
    <source>
        <dbReference type="ARBA" id="ARBA00031538"/>
    </source>
</evidence>
<evidence type="ECO:0000256" key="5">
    <source>
        <dbReference type="ARBA" id="ARBA00022475"/>
    </source>
</evidence>
<dbReference type="GO" id="GO:0051205">
    <property type="term" value="P:protein insertion into membrane"/>
    <property type="evidence" value="ECO:0007669"/>
    <property type="project" value="TreeGrafter"/>
</dbReference>
<evidence type="ECO:0000256" key="4">
    <source>
        <dbReference type="ARBA" id="ARBA00022448"/>
    </source>
</evidence>
<evidence type="ECO:0000259" key="19">
    <source>
        <dbReference type="Pfam" id="PF02096"/>
    </source>
</evidence>
<dbReference type="CDD" id="cd20070">
    <property type="entry name" value="5TM_YidC_Alb3"/>
    <property type="match status" value="1"/>
</dbReference>
<gene>
    <name evidence="20" type="ORF">HMPREF9306_00159</name>
</gene>
<dbReference type="Pfam" id="PF02096">
    <property type="entry name" value="60KD_IMP"/>
    <property type="match status" value="1"/>
</dbReference>
<feature type="transmembrane region" description="Helical" evidence="18">
    <location>
        <begin position="48"/>
        <end position="71"/>
    </location>
</feature>
<dbReference type="InterPro" id="IPR001708">
    <property type="entry name" value="YidC/ALB3/OXA1/COX18"/>
</dbReference>
<evidence type="ECO:0000256" key="7">
    <source>
        <dbReference type="ARBA" id="ARBA00022927"/>
    </source>
</evidence>
<comment type="similarity">
    <text evidence="2">Belongs to the OXA1/ALB3/YidC family. Type 1 subfamily.</text>
</comment>
<keyword evidence="7" id="KW-0653">Protein transport</keyword>
<name>S2X1N3_9ACTN</name>
<evidence type="ECO:0000256" key="16">
    <source>
        <dbReference type="RuleBase" id="RU003945"/>
    </source>
</evidence>
<feature type="transmembrane region" description="Helical" evidence="18">
    <location>
        <begin position="180"/>
        <end position="201"/>
    </location>
</feature>
<dbReference type="GO" id="GO:0015031">
    <property type="term" value="P:protein transport"/>
    <property type="evidence" value="ECO:0007669"/>
    <property type="project" value="UniProtKB-KW"/>
</dbReference>
<sequence>MLISLNALIPLGLGDIGRAIMSPLYWAISGLLKLFHDIITPLFGYYSGVTWICAIAMLTIFVRTLLLPLYIKQLNSSRAMQTLQPKMKALQEKYGADRERIGQETMKLYQEEGVNPMASCLPLLLQLPIFWALFRVLNGAARNNPVGYWFEKDPELVKSLSDANIFGAQLSGTLLPLDNGFGATQILAIILILCMTGLLFWQQIHMMRRNMPPSALEGPMGQQSKMMLYILPFMYFISGPIIPIGVLVYWFFSNIWTVGQQMIIIRTYPTPGTPAYLDWEDRMKTKGKDPKEIERRRADKARKAPRKADSKTVTDTTRVTRQGTNRKTTKKNSEAPKRTVQRQQIQRQPRSARKKKK</sequence>
<dbReference type="Proteomes" id="UP000014417">
    <property type="component" value="Unassembled WGS sequence"/>
</dbReference>
<comment type="subcellular location">
    <subcellularLocation>
        <location evidence="1">Cell membrane</location>
        <topology evidence="1">Multi-pass membrane protein</topology>
    </subcellularLocation>
    <subcellularLocation>
        <location evidence="16">Membrane</location>
        <topology evidence="16">Multi-pass membrane protein</topology>
    </subcellularLocation>
</comment>
<feature type="transmembrane region" description="Helical" evidence="18">
    <location>
        <begin position="114"/>
        <end position="134"/>
    </location>
</feature>
<reference evidence="20 21" key="1">
    <citation type="submission" date="2013-04" db="EMBL/GenBank/DDBJ databases">
        <title>The Genome Sequence of Propionimicrobium lymphophilum ACS-093-V-SCH5.</title>
        <authorList>
            <consortium name="The Broad Institute Genomics Platform"/>
            <person name="Earl A."/>
            <person name="Ward D."/>
            <person name="Feldgarden M."/>
            <person name="Gevers D."/>
            <person name="Saerens B."/>
            <person name="Vaneechoutte M."/>
            <person name="Walker B."/>
            <person name="Young S."/>
            <person name="Zeng Q."/>
            <person name="Gargeya S."/>
            <person name="Fitzgerald M."/>
            <person name="Haas B."/>
            <person name="Abouelleil A."/>
            <person name="Allen A.W."/>
            <person name="Alvarado L."/>
            <person name="Arachchi H.M."/>
            <person name="Berlin A.M."/>
            <person name="Chapman S.B."/>
            <person name="Gainer-Dewar J."/>
            <person name="Goldberg J."/>
            <person name="Griggs A."/>
            <person name="Gujja S."/>
            <person name="Hansen M."/>
            <person name="Howarth C."/>
            <person name="Imamovic A."/>
            <person name="Ireland A."/>
            <person name="Larimer J."/>
            <person name="McCowan C."/>
            <person name="Murphy C."/>
            <person name="Pearson M."/>
            <person name="Poon T.W."/>
            <person name="Priest M."/>
            <person name="Roberts A."/>
            <person name="Saif S."/>
            <person name="Shea T."/>
            <person name="Sisk P."/>
            <person name="Sykes S."/>
            <person name="Wortman J."/>
            <person name="Nusbaum C."/>
            <person name="Birren B."/>
        </authorList>
    </citation>
    <scope>NUCLEOTIDE SEQUENCE [LARGE SCALE GENOMIC DNA]</scope>
    <source>
        <strain evidence="20 21">ACS-093-V-SCH5</strain>
    </source>
</reference>
<dbReference type="NCBIfam" id="TIGR03592">
    <property type="entry name" value="yidC_oxa1_cterm"/>
    <property type="match status" value="1"/>
</dbReference>
<feature type="transmembrane region" description="Helical" evidence="18">
    <location>
        <begin position="7"/>
        <end position="28"/>
    </location>
</feature>
<proteinExistence type="inferred from homology"/>
<evidence type="ECO:0000256" key="18">
    <source>
        <dbReference type="SAM" id="Phobius"/>
    </source>
</evidence>
<keyword evidence="8 18" id="KW-1133">Transmembrane helix</keyword>
<protein>
    <recommendedName>
        <fullName evidence="3">Membrane protein insertase YidC</fullName>
    </recommendedName>
    <alternativeName>
        <fullName evidence="15">Foldase YidC</fullName>
    </alternativeName>
    <alternativeName>
        <fullName evidence="14">Membrane integrase YidC</fullName>
    </alternativeName>
    <alternativeName>
        <fullName evidence="13">Membrane protein YidC</fullName>
    </alternativeName>
</protein>
<keyword evidence="21" id="KW-1185">Reference proteome</keyword>
<evidence type="ECO:0000256" key="6">
    <source>
        <dbReference type="ARBA" id="ARBA00022692"/>
    </source>
</evidence>
<comment type="subunit">
    <text evidence="12">Interacts with the Sec translocase complex via SecD. Specifically interacts with transmembrane segments of nascent integral membrane proteins during membrane integration.</text>
</comment>
<dbReference type="GO" id="GO:0005886">
    <property type="term" value="C:plasma membrane"/>
    <property type="evidence" value="ECO:0007669"/>
    <property type="project" value="UniProtKB-SubCell"/>
</dbReference>
<dbReference type="EMBL" id="AGZR01000002">
    <property type="protein sequence ID" value="EPD33934.1"/>
    <property type="molecule type" value="Genomic_DNA"/>
</dbReference>
<dbReference type="GO" id="GO:0032977">
    <property type="term" value="F:membrane insertase activity"/>
    <property type="evidence" value="ECO:0007669"/>
    <property type="project" value="InterPro"/>
</dbReference>
<evidence type="ECO:0000256" key="11">
    <source>
        <dbReference type="ARBA" id="ARBA00025034"/>
    </source>
</evidence>
<keyword evidence="6 16" id="KW-0812">Transmembrane</keyword>
<dbReference type="PANTHER" id="PTHR12428">
    <property type="entry name" value="OXA1"/>
    <property type="match status" value="1"/>
</dbReference>
<evidence type="ECO:0000256" key="17">
    <source>
        <dbReference type="SAM" id="MobiDB-lite"/>
    </source>
</evidence>
<dbReference type="PANTHER" id="PTHR12428:SF65">
    <property type="entry name" value="CYTOCHROME C OXIDASE ASSEMBLY PROTEIN COX18, MITOCHONDRIAL"/>
    <property type="match status" value="1"/>
</dbReference>
<keyword evidence="5" id="KW-1003">Cell membrane</keyword>
<dbReference type="AlphaFoldDB" id="S2X1N3"/>
<evidence type="ECO:0000256" key="10">
    <source>
        <dbReference type="ARBA" id="ARBA00023186"/>
    </source>
</evidence>
<dbReference type="HOGENOM" id="CLU_036138_3_1_11"/>
<evidence type="ECO:0000313" key="21">
    <source>
        <dbReference type="Proteomes" id="UP000014417"/>
    </source>
</evidence>
<dbReference type="PATRIC" id="fig|883161.3.peg.169"/>
<feature type="compositionally biased region" description="Basic and acidic residues" evidence="17">
    <location>
        <begin position="279"/>
        <end position="297"/>
    </location>
</feature>
<feature type="transmembrane region" description="Helical" evidence="18">
    <location>
        <begin position="228"/>
        <end position="252"/>
    </location>
</feature>
<evidence type="ECO:0000256" key="3">
    <source>
        <dbReference type="ARBA" id="ARBA00015325"/>
    </source>
</evidence>
<evidence type="ECO:0000256" key="12">
    <source>
        <dbReference type="ARBA" id="ARBA00026028"/>
    </source>
</evidence>
<evidence type="ECO:0000313" key="20">
    <source>
        <dbReference type="EMBL" id="EPD33934.1"/>
    </source>
</evidence>
<evidence type="ECO:0000256" key="14">
    <source>
        <dbReference type="ARBA" id="ARBA00033245"/>
    </source>
</evidence>
<comment type="caution">
    <text evidence="20">The sequence shown here is derived from an EMBL/GenBank/DDBJ whole genome shotgun (WGS) entry which is preliminary data.</text>
</comment>
<keyword evidence="10" id="KW-0143">Chaperone</keyword>
<dbReference type="STRING" id="883161.HMPREF9306_00159"/>
<evidence type="ECO:0000256" key="8">
    <source>
        <dbReference type="ARBA" id="ARBA00022989"/>
    </source>
</evidence>
<accession>S2X1N3</accession>
<keyword evidence="9 18" id="KW-0472">Membrane</keyword>
<dbReference type="NCBIfam" id="NF002350">
    <property type="entry name" value="PRK01315.1"/>
    <property type="match status" value="1"/>
</dbReference>